<evidence type="ECO:0000313" key="4">
    <source>
        <dbReference type="EMBL" id="ABK77551.1"/>
    </source>
</evidence>
<comment type="function">
    <text evidence="3">Catalyzes the conversion of cyclic dehypoxanthine futalosine (cyclic DHFL) into 1,4-dihydroxy-6-naphthoate, a step in the biosynthesis of menaquinone (MK, vitamin K2).</text>
</comment>
<name>A0RW34_CENSY</name>
<keyword evidence="2 3" id="KW-0456">Lyase</keyword>
<evidence type="ECO:0000256" key="2">
    <source>
        <dbReference type="ARBA" id="ARBA00023239"/>
    </source>
</evidence>
<dbReference type="PANTHER" id="PTHR37167">
    <property type="entry name" value="1,4-DIHYDROXY-6-NAPHTOATE SYNTHASE"/>
    <property type="match status" value="1"/>
</dbReference>
<protein>
    <recommendedName>
        <fullName evidence="3">1,4-dihydroxy-6-naphtoate synthase</fullName>
        <ecNumber evidence="3">4.1.99.29</ecNumber>
    </recommendedName>
    <alternativeName>
        <fullName evidence="3">Menaquinone biosynthetic enzyme MqnD</fullName>
    </alternativeName>
</protein>
<proteinExistence type="inferred from homology"/>
<organism evidence="4 5">
    <name type="scientific">Cenarchaeum symbiosum (strain A)</name>
    <dbReference type="NCBI Taxonomy" id="414004"/>
    <lineage>
        <taxon>Archaea</taxon>
        <taxon>Nitrososphaerota</taxon>
        <taxon>Candidatus Cenarchaeales</taxon>
        <taxon>Candidatus Cenarchaeaceae</taxon>
        <taxon>Candidatus Cenarchaeum</taxon>
    </lineage>
</organism>
<dbReference type="PATRIC" id="fig|414004.10.peg.850"/>
<dbReference type="GO" id="GO:0009234">
    <property type="term" value="P:menaquinone biosynthetic process"/>
    <property type="evidence" value="ECO:0007669"/>
    <property type="project" value="UniProtKB-UniRule"/>
</dbReference>
<dbReference type="UniPathway" id="UPA00079"/>
<dbReference type="EMBL" id="DP000238">
    <property type="protein sequence ID" value="ABK77551.1"/>
    <property type="molecule type" value="Genomic_DNA"/>
</dbReference>
<comment type="catalytic activity">
    <reaction evidence="3">
        <text>cyclic dehypoxanthinylfutalosinate = 1,4-dihydroxy-6-naphthoate + dihydroxyacetone</text>
        <dbReference type="Rhea" id="RHEA:33087"/>
        <dbReference type="ChEBI" id="CHEBI:16016"/>
        <dbReference type="ChEBI" id="CHEBI:64254"/>
        <dbReference type="ChEBI" id="CHEBI:64270"/>
        <dbReference type="EC" id="4.1.99.29"/>
    </reaction>
</comment>
<evidence type="ECO:0000313" key="5">
    <source>
        <dbReference type="Proteomes" id="UP000000758"/>
    </source>
</evidence>
<dbReference type="SUPFAM" id="SSF53850">
    <property type="entry name" value="Periplasmic binding protein-like II"/>
    <property type="match status" value="1"/>
</dbReference>
<dbReference type="STRING" id="414004.CENSYa_0919"/>
<dbReference type="HOGENOM" id="CLU_070326_0_0_2"/>
<dbReference type="AlphaFoldDB" id="A0RW34"/>
<gene>
    <name evidence="3" type="primary">mqnD</name>
    <name evidence="4" type="ordered locus">CENSYa_0919</name>
</gene>
<comment type="caution">
    <text evidence="3">Lacks conserved residue(s) required for the propagation of feature annotation.</text>
</comment>
<dbReference type="InterPro" id="IPR030869">
    <property type="entry name" value="MqnD"/>
</dbReference>
<dbReference type="Gene3D" id="3.40.190.10">
    <property type="entry name" value="Periplasmic binding protein-like II"/>
    <property type="match status" value="2"/>
</dbReference>
<comment type="similarity">
    <text evidence="3">Belongs to the MqnA/MqnD family. MqnD subfamily.</text>
</comment>
<accession>A0RW34</accession>
<dbReference type="PANTHER" id="PTHR37167:SF1">
    <property type="entry name" value="1,4-DIHYDROXY-6-NAPHTOATE SYNTHASE"/>
    <property type="match status" value="1"/>
</dbReference>
<dbReference type="EnsemblBacteria" id="ABK77551">
    <property type="protein sequence ID" value="ABK77551"/>
    <property type="gene ID" value="CENSYa_0919"/>
</dbReference>
<dbReference type="EC" id="4.1.99.29" evidence="3"/>
<evidence type="ECO:0000256" key="1">
    <source>
        <dbReference type="ARBA" id="ARBA00022428"/>
    </source>
</evidence>
<feature type="binding site" evidence="3">
    <location>
        <begin position="93"/>
        <end position="94"/>
    </location>
    <ligand>
        <name>substrate</name>
    </ligand>
</feature>
<dbReference type="HAMAP" id="MF_00996">
    <property type="entry name" value="MqnD"/>
    <property type="match status" value="1"/>
</dbReference>
<reference evidence="4 5" key="1">
    <citation type="journal article" date="2006" name="Proc. Natl. Acad. Sci. U.S.A.">
        <title>Genomic analysis of the uncultivated marine crenarchaeote Cenarchaeum symbiosum.</title>
        <authorList>
            <person name="Hallam S.J."/>
            <person name="Konstantinidis K.T."/>
            <person name="Putnam N."/>
            <person name="Schleper C."/>
            <person name="Watanabe Y."/>
            <person name="Sugahara J."/>
            <person name="Preston C."/>
            <person name="de la Torre J."/>
            <person name="Richardson P.M."/>
            <person name="DeLong E.F."/>
        </authorList>
    </citation>
    <scope>NUCLEOTIDE SEQUENCE [LARGE SCALE GENOMIC DNA]</scope>
    <source>
        <strain evidence="5">A</strain>
    </source>
</reference>
<dbReference type="InterPro" id="IPR003773">
    <property type="entry name" value="Menaquinone_biosynth"/>
</dbReference>
<evidence type="ECO:0000256" key="3">
    <source>
        <dbReference type="HAMAP-Rule" id="MF_00996"/>
    </source>
</evidence>
<feature type="active site" description="Proton acceptor" evidence="3">
    <location>
        <position position="131"/>
    </location>
</feature>
<keyword evidence="5" id="KW-1185">Reference proteome</keyword>
<keyword evidence="1 3" id="KW-0474">Menaquinone biosynthesis</keyword>
<dbReference type="GO" id="GO:0016830">
    <property type="term" value="F:carbon-carbon lyase activity"/>
    <property type="evidence" value="ECO:0007669"/>
    <property type="project" value="UniProtKB-UniRule"/>
</dbReference>
<comment type="pathway">
    <text evidence="3">Quinol/quinone metabolism; menaquinone biosynthesis.</text>
</comment>
<dbReference type="Pfam" id="PF02621">
    <property type="entry name" value="VitK2_biosynth"/>
    <property type="match status" value="1"/>
</dbReference>
<dbReference type="KEGG" id="csy:CENSYa_0919"/>
<dbReference type="Proteomes" id="UP000000758">
    <property type="component" value="Chromosome"/>
</dbReference>
<sequence>MFYGMLTGRVPSPGFSIKHVVEDIERLNRRALDPALDVTAVSVHACAHISGYTILRSGSSFGLGYGPIVTAAKEMTIEDVKKSRIAVPGKMTSAFLLLQLMIGKFEYVEMNFDEIPRAVREGSADAGLVIHEAQLSYGQEGNVKVADVGEWWSSTTGGLPVPLGINVMRTSLGTDVIGRFDRYMRASIEYGMEHRDDAVDYAMQYSRGKPRGLIDKFVGMYVNAATVDMGKSGEQAIRKMFEMGAEKGLVGRTDVTINGA</sequence>